<evidence type="ECO:0000313" key="3">
    <source>
        <dbReference type="EMBL" id="PRY30619.1"/>
    </source>
</evidence>
<protein>
    <submittedName>
        <fullName evidence="3">Putative membrane protein</fullName>
    </submittedName>
</protein>
<dbReference type="Proteomes" id="UP000239209">
    <property type="component" value="Unassembled WGS sequence"/>
</dbReference>
<evidence type="ECO:0000259" key="2">
    <source>
        <dbReference type="Pfam" id="PF09851"/>
    </source>
</evidence>
<keyword evidence="1" id="KW-0472">Membrane</keyword>
<keyword evidence="1" id="KW-0812">Transmembrane</keyword>
<feature type="transmembrane region" description="Helical" evidence="1">
    <location>
        <begin position="12"/>
        <end position="31"/>
    </location>
</feature>
<keyword evidence="1" id="KW-1133">Transmembrane helix</keyword>
<name>A0A2T0SB14_9ACTN</name>
<proteinExistence type="predicted"/>
<evidence type="ECO:0000313" key="4">
    <source>
        <dbReference type="Proteomes" id="UP000239209"/>
    </source>
</evidence>
<gene>
    <name evidence="3" type="ORF">CLV70_104171</name>
</gene>
<feature type="domain" description="SHOCT" evidence="2">
    <location>
        <begin position="46"/>
        <end position="71"/>
    </location>
</feature>
<dbReference type="AlphaFoldDB" id="A0A2T0SB14"/>
<reference evidence="3 4" key="1">
    <citation type="submission" date="2018-03" db="EMBL/GenBank/DDBJ databases">
        <title>Genomic Encyclopedia of Archaeal and Bacterial Type Strains, Phase II (KMG-II): from individual species to whole genera.</title>
        <authorList>
            <person name="Goeker M."/>
        </authorList>
    </citation>
    <scope>NUCLEOTIDE SEQUENCE [LARGE SCALE GENOMIC DNA]</scope>
    <source>
        <strain evidence="3 4">DSM 45348</strain>
    </source>
</reference>
<comment type="caution">
    <text evidence="3">The sequence shown here is derived from an EMBL/GenBank/DDBJ whole genome shotgun (WGS) entry which is preliminary data.</text>
</comment>
<dbReference type="Pfam" id="PF09851">
    <property type="entry name" value="SHOCT"/>
    <property type="match status" value="1"/>
</dbReference>
<dbReference type="RefSeq" id="WP_211303722.1">
    <property type="nucleotide sequence ID" value="NZ_PVZG01000004.1"/>
</dbReference>
<dbReference type="InterPro" id="IPR018649">
    <property type="entry name" value="SHOCT"/>
</dbReference>
<evidence type="ECO:0000256" key="1">
    <source>
        <dbReference type="SAM" id="Phobius"/>
    </source>
</evidence>
<dbReference type="EMBL" id="PVZG01000004">
    <property type="protein sequence ID" value="PRY30619.1"/>
    <property type="molecule type" value="Genomic_DNA"/>
</dbReference>
<sequence length="76" mass="8061">MMYDGGGMGAGGWILMILTVALLATLVVALVRPLAGPGPADPVGHAEEILADRLARGEISSEEYEQRLHVLRAAHR</sequence>
<organism evidence="3 4">
    <name type="scientific">Pseudosporangium ferrugineum</name>
    <dbReference type="NCBI Taxonomy" id="439699"/>
    <lineage>
        <taxon>Bacteria</taxon>
        <taxon>Bacillati</taxon>
        <taxon>Actinomycetota</taxon>
        <taxon>Actinomycetes</taxon>
        <taxon>Micromonosporales</taxon>
        <taxon>Micromonosporaceae</taxon>
        <taxon>Pseudosporangium</taxon>
    </lineage>
</organism>
<keyword evidence="4" id="KW-1185">Reference proteome</keyword>
<accession>A0A2T0SB14</accession>